<comment type="subcellular location">
    <subcellularLocation>
        <location evidence="1">Membrane</location>
        <topology evidence="1">Multi-pass membrane protein</topology>
    </subcellularLocation>
</comment>
<dbReference type="SUPFAM" id="SSF81338">
    <property type="entry name" value="Aquaporin-like"/>
    <property type="match status" value="1"/>
</dbReference>
<evidence type="ECO:0000256" key="4">
    <source>
        <dbReference type="ARBA" id="ARBA00022989"/>
    </source>
</evidence>
<feature type="transmembrane region" description="Helical" evidence="7">
    <location>
        <begin position="59"/>
        <end position="77"/>
    </location>
</feature>
<evidence type="ECO:0000313" key="9">
    <source>
        <dbReference type="Proteomes" id="UP000597617"/>
    </source>
</evidence>
<feature type="transmembrane region" description="Helical" evidence="7">
    <location>
        <begin position="104"/>
        <end position="125"/>
    </location>
</feature>
<dbReference type="Proteomes" id="UP000597617">
    <property type="component" value="Unassembled WGS sequence"/>
</dbReference>
<dbReference type="PANTHER" id="PTHR45724:SF13">
    <property type="entry name" value="AQUAPORIN NIP1-1-RELATED"/>
    <property type="match status" value="1"/>
</dbReference>
<dbReference type="EMBL" id="JADQDQ010000010">
    <property type="protein sequence ID" value="MBF9239239.1"/>
    <property type="molecule type" value="Genomic_DNA"/>
</dbReference>
<feature type="transmembrane region" description="Helical" evidence="7">
    <location>
        <begin position="219"/>
        <end position="238"/>
    </location>
</feature>
<dbReference type="InterPro" id="IPR023271">
    <property type="entry name" value="Aquaporin-like"/>
</dbReference>
<dbReference type="RefSeq" id="WP_196283592.1">
    <property type="nucleotide sequence ID" value="NZ_JADQDQ010000010.1"/>
</dbReference>
<comment type="caution">
    <text evidence="8">The sequence shown here is derived from an EMBL/GenBank/DDBJ whole genome shotgun (WGS) entry which is preliminary data.</text>
</comment>
<proteinExistence type="inferred from homology"/>
<dbReference type="InterPro" id="IPR034294">
    <property type="entry name" value="Aquaporin_transptr"/>
</dbReference>
<keyword evidence="4 7" id="KW-1133">Transmembrane helix</keyword>
<dbReference type="PANTHER" id="PTHR45724">
    <property type="entry name" value="AQUAPORIN NIP2-1"/>
    <property type="match status" value="1"/>
</dbReference>
<evidence type="ECO:0000256" key="6">
    <source>
        <dbReference type="RuleBase" id="RU000477"/>
    </source>
</evidence>
<feature type="transmembrane region" description="Helical" evidence="7">
    <location>
        <begin position="180"/>
        <end position="199"/>
    </location>
</feature>
<comment type="similarity">
    <text evidence="6">Belongs to the MIP/aquaporin (TC 1.A.8) family.</text>
</comment>
<name>A0ABS0IMH9_9BACT</name>
<dbReference type="PRINTS" id="PR00783">
    <property type="entry name" value="MINTRINSICP"/>
</dbReference>
<dbReference type="Pfam" id="PF00230">
    <property type="entry name" value="MIP"/>
    <property type="match status" value="1"/>
</dbReference>
<dbReference type="Gene3D" id="1.20.1080.10">
    <property type="entry name" value="Glycerol uptake facilitator protein"/>
    <property type="match status" value="1"/>
</dbReference>
<dbReference type="PROSITE" id="PS00221">
    <property type="entry name" value="MIP"/>
    <property type="match status" value="1"/>
</dbReference>
<gene>
    <name evidence="8" type="ORF">I2I05_17680</name>
</gene>
<keyword evidence="5 7" id="KW-0472">Membrane</keyword>
<dbReference type="InterPro" id="IPR022357">
    <property type="entry name" value="MIP_CS"/>
</dbReference>
<keyword evidence="3 6" id="KW-0812">Transmembrane</keyword>
<organism evidence="8 9">
    <name type="scientific">Hymenobacter jeongseonensis</name>
    <dbReference type="NCBI Taxonomy" id="2791027"/>
    <lineage>
        <taxon>Bacteria</taxon>
        <taxon>Pseudomonadati</taxon>
        <taxon>Bacteroidota</taxon>
        <taxon>Cytophagia</taxon>
        <taxon>Cytophagales</taxon>
        <taxon>Hymenobacteraceae</taxon>
        <taxon>Hymenobacter</taxon>
    </lineage>
</organism>
<evidence type="ECO:0000256" key="5">
    <source>
        <dbReference type="ARBA" id="ARBA00023136"/>
    </source>
</evidence>
<feature type="transmembrane region" description="Helical" evidence="7">
    <location>
        <begin position="145"/>
        <end position="168"/>
    </location>
</feature>
<evidence type="ECO:0000313" key="8">
    <source>
        <dbReference type="EMBL" id="MBF9239239.1"/>
    </source>
</evidence>
<evidence type="ECO:0000256" key="3">
    <source>
        <dbReference type="ARBA" id="ARBA00022692"/>
    </source>
</evidence>
<accession>A0ABS0IMH9</accession>
<feature type="transmembrane region" description="Helical" evidence="7">
    <location>
        <begin position="18"/>
        <end position="39"/>
    </location>
</feature>
<evidence type="ECO:0000256" key="2">
    <source>
        <dbReference type="ARBA" id="ARBA00022448"/>
    </source>
</evidence>
<reference evidence="8 9" key="1">
    <citation type="submission" date="2020-11" db="EMBL/GenBank/DDBJ databases">
        <authorList>
            <person name="Kim M.K."/>
        </authorList>
    </citation>
    <scope>NUCLEOTIDE SEQUENCE [LARGE SCALE GENOMIC DNA]</scope>
    <source>
        <strain evidence="8 9">BT683</strain>
    </source>
</reference>
<protein>
    <submittedName>
        <fullName evidence="8">Aquaporin</fullName>
    </submittedName>
</protein>
<evidence type="ECO:0000256" key="7">
    <source>
        <dbReference type="SAM" id="Phobius"/>
    </source>
</evidence>
<evidence type="ECO:0000256" key="1">
    <source>
        <dbReference type="ARBA" id="ARBA00004141"/>
    </source>
</evidence>
<dbReference type="InterPro" id="IPR000425">
    <property type="entry name" value="MIP"/>
</dbReference>
<sequence length="275" mass="29585">MSLAAELLAAFRCHWRHYVAEAAGLAFFITCGSLLTVALEHPASPLHQALLGEEVLRRGLLGIGMGLAIVTIVYSPWGKQSGAHINPAVTLAFWQLGKIRPADALWYCLVQVLGGLGSAWLWAQVLGPHYAHPTVHYLTTKPGPTGTAVAFLAEFLISFILMGAMLLALHHPRLKKAAGWLVGALIWLYILVETPYSGMSLNPARSLASAVVANDFQGVWVYIAGPLGAMWLATVLFLRYHHGQALACAIVAGCEAMPNSPHAEEPPLYPTAQPE</sequence>
<keyword evidence="2 6" id="KW-0813">Transport</keyword>
<keyword evidence="9" id="KW-1185">Reference proteome</keyword>